<dbReference type="Pfam" id="PF07729">
    <property type="entry name" value="FCD"/>
    <property type="match status" value="1"/>
</dbReference>
<dbReference type="PRINTS" id="PR00035">
    <property type="entry name" value="HTHGNTR"/>
</dbReference>
<proteinExistence type="predicted"/>
<dbReference type="PROSITE" id="PS50949">
    <property type="entry name" value="HTH_GNTR"/>
    <property type="match status" value="1"/>
</dbReference>
<dbReference type="AlphaFoldDB" id="A0A0A1DKY0"/>
<evidence type="ECO:0000256" key="1">
    <source>
        <dbReference type="ARBA" id="ARBA00023015"/>
    </source>
</evidence>
<keyword evidence="3" id="KW-0804">Transcription</keyword>
<gene>
    <name evidence="6" type="ORF">F9L07_24030</name>
    <name evidence="5" type="ORF">KR76_03125</name>
</gene>
<evidence type="ECO:0000313" key="7">
    <source>
        <dbReference type="Proteomes" id="UP000030300"/>
    </source>
</evidence>
<dbReference type="CDD" id="cd07377">
    <property type="entry name" value="WHTH_GntR"/>
    <property type="match status" value="1"/>
</dbReference>
<dbReference type="GO" id="GO:0003700">
    <property type="term" value="F:DNA-binding transcription factor activity"/>
    <property type="evidence" value="ECO:0007669"/>
    <property type="project" value="InterPro"/>
</dbReference>
<dbReference type="HOGENOM" id="CLU_017584_9_1_11"/>
<evidence type="ECO:0000256" key="3">
    <source>
        <dbReference type="ARBA" id="ARBA00023163"/>
    </source>
</evidence>
<dbReference type="GO" id="GO:0003677">
    <property type="term" value="F:DNA binding"/>
    <property type="evidence" value="ECO:0007669"/>
    <property type="project" value="UniProtKB-KW"/>
</dbReference>
<evidence type="ECO:0000259" key="4">
    <source>
        <dbReference type="PROSITE" id="PS50949"/>
    </source>
</evidence>
<evidence type="ECO:0000313" key="6">
    <source>
        <dbReference type="EMBL" id="KAB2807770.1"/>
    </source>
</evidence>
<protein>
    <submittedName>
        <fullName evidence="6">FadR family transcriptional regulator</fullName>
    </submittedName>
    <submittedName>
        <fullName evidence="5">Transcriptional regulator, GntR family</fullName>
    </submittedName>
</protein>
<dbReference type="Proteomes" id="UP000030300">
    <property type="component" value="Chromosome"/>
</dbReference>
<dbReference type="SUPFAM" id="SSF46785">
    <property type="entry name" value="Winged helix' DNA-binding domain"/>
    <property type="match status" value="1"/>
</dbReference>
<dbReference type="SMART" id="SM00895">
    <property type="entry name" value="FCD"/>
    <property type="match status" value="1"/>
</dbReference>
<dbReference type="Gene3D" id="1.20.120.530">
    <property type="entry name" value="GntR ligand-binding domain-like"/>
    <property type="match status" value="1"/>
</dbReference>
<keyword evidence="1" id="KW-0805">Transcription regulation</keyword>
<dbReference type="Proteomes" id="UP000449906">
    <property type="component" value="Unassembled WGS sequence"/>
</dbReference>
<dbReference type="InterPro" id="IPR036388">
    <property type="entry name" value="WH-like_DNA-bd_sf"/>
</dbReference>
<reference evidence="6 8" key="2">
    <citation type="submission" date="2019-09" db="EMBL/GenBank/DDBJ databases">
        <title>Pimelobacter sp. isolated from Paulinella.</title>
        <authorList>
            <person name="Jeong S.E."/>
        </authorList>
    </citation>
    <scope>NUCLEOTIDE SEQUENCE [LARGE SCALE GENOMIC DNA]</scope>
    <source>
        <strain evidence="6 8">Pch-N</strain>
    </source>
</reference>
<sequence>MTTSSTSGPKRTRLSDQVADALIQQVVAQELKPGDRLPTEPELVEQFDVSRTVIREASRILVERGLVEIRPRTGMVVADFDGTGFARQFELLLQMKRGSFRELMEMRLALEVGMIEHAAERYTADDRRHIEDALRSFEGHDLDHATALEADLEFHSALAEASHNPFFTHIINPINDYLRGAYRPTLGYEAARENTLREHQEIADAVFARDVSGAGRHARQHLMRVLADTDALLD</sequence>
<dbReference type="InterPro" id="IPR036390">
    <property type="entry name" value="WH_DNA-bd_sf"/>
</dbReference>
<dbReference type="InterPro" id="IPR008920">
    <property type="entry name" value="TF_FadR/GntR_C"/>
</dbReference>
<dbReference type="eggNOG" id="COG2186">
    <property type="taxonomic scope" value="Bacteria"/>
</dbReference>
<dbReference type="EMBL" id="WBVM01000004">
    <property type="protein sequence ID" value="KAB2807770.1"/>
    <property type="molecule type" value="Genomic_DNA"/>
</dbReference>
<dbReference type="PANTHER" id="PTHR43537">
    <property type="entry name" value="TRANSCRIPTIONAL REGULATOR, GNTR FAMILY"/>
    <property type="match status" value="1"/>
</dbReference>
<organism evidence="5 7">
    <name type="scientific">Nocardioides simplex</name>
    <name type="common">Arthrobacter simplex</name>
    <dbReference type="NCBI Taxonomy" id="2045"/>
    <lineage>
        <taxon>Bacteria</taxon>
        <taxon>Bacillati</taxon>
        <taxon>Actinomycetota</taxon>
        <taxon>Actinomycetes</taxon>
        <taxon>Propionibacteriales</taxon>
        <taxon>Nocardioidaceae</taxon>
        <taxon>Pimelobacter</taxon>
    </lineage>
</organism>
<dbReference type="RefSeq" id="WP_038676558.1">
    <property type="nucleotide sequence ID" value="NZ_BJMC01000005.1"/>
</dbReference>
<accession>A0A0A1DKY0</accession>
<evidence type="ECO:0000313" key="5">
    <source>
        <dbReference type="EMBL" id="AIY16000.1"/>
    </source>
</evidence>
<dbReference type="Gene3D" id="1.10.10.10">
    <property type="entry name" value="Winged helix-like DNA-binding domain superfamily/Winged helix DNA-binding domain"/>
    <property type="match status" value="1"/>
</dbReference>
<dbReference type="GeneID" id="96607966"/>
<dbReference type="Pfam" id="PF00392">
    <property type="entry name" value="GntR"/>
    <property type="match status" value="1"/>
</dbReference>
<reference evidence="5 7" key="1">
    <citation type="journal article" date="2015" name="Genome Announc.">
        <title>Complete Genome Sequence of Steroid-Transforming Nocardioides simplex VKM Ac-2033D.</title>
        <authorList>
            <person name="Shtratnikova V.Y."/>
            <person name="Schelkunov M.I."/>
            <person name="Pekov Y.A."/>
            <person name="Fokina V.V."/>
            <person name="Logacheva M.D."/>
            <person name="Sokolov S.L."/>
            <person name="Bragin E.Y."/>
            <person name="Ashapkin V.V."/>
            <person name="Donova M.V."/>
        </authorList>
    </citation>
    <scope>NUCLEOTIDE SEQUENCE [LARGE SCALE GENOMIC DNA]</scope>
    <source>
        <strain evidence="5 7">VKM Ac-2033D</strain>
    </source>
</reference>
<evidence type="ECO:0000256" key="2">
    <source>
        <dbReference type="ARBA" id="ARBA00023125"/>
    </source>
</evidence>
<dbReference type="OrthoDB" id="4164516at2"/>
<dbReference type="SUPFAM" id="SSF48008">
    <property type="entry name" value="GntR ligand-binding domain-like"/>
    <property type="match status" value="1"/>
</dbReference>
<name>A0A0A1DKY0_NOCSI</name>
<dbReference type="SMART" id="SM00345">
    <property type="entry name" value="HTH_GNTR"/>
    <property type="match status" value="1"/>
</dbReference>
<dbReference type="KEGG" id="psim:KR76_03125"/>
<dbReference type="PANTHER" id="PTHR43537:SF44">
    <property type="entry name" value="GNTR FAMILY REGULATORY PROTEIN"/>
    <property type="match status" value="1"/>
</dbReference>
<keyword evidence="7" id="KW-1185">Reference proteome</keyword>
<keyword evidence="2" id="KW-0238">DNA-binding</keyword>
<dbReference type="EMBL" id="CP009896">
    <property type="protein sequence ID" value="AIY16000.1"/>
    <property type="molecule type" value="Genomic_DNA"/>
</dbReference>
<evidence type="ECO:0000313" key="8">
    <source>
        <dbReference type="Proteomes" id="UP000449906"/>
    </source>
</evidence>
<feature type="domain" description="HTH gntR-type" evidence="4">
    <location>
        <begin position="12"/>
        <end position="80"/>
    </location>
</feature>
<dbReference type="InterPro" id="IPR011711">
    <property type="entry name" value="GntR_C"/>
</dbReference>
<dbReference type="InterPro" id="IPR000524">
    <property type="entry name" value="Tscrpt_reg_HTH_GntR"/>
</dbReference>
<dbReference type="STRING" id="2045.KR76_03125"/>